<accession>A0A560FMM4</accession>
<dbReference type="EMBL" id="VITN01000003">
    <property type="protein sequence ID" value="TWB22801.1"/>
    <property type="molecule type" value="Genomic_DNA"/>
</dbReference>
<feature type="signal peptide" evidence="2">
    <location>
        <begin position="1"/>
        <end position="27"/>
    </location>
</feature>
<reference evidence="3 4" key="1">
    <citation type="submission" date="2019-06" db="EMBL/GenBank/DDBJ databases">
        <title>Genomic Encyclopedia of Type Strains, Phase IV (KMG-V): Genome sequencing to study the core and pangenomes of soil and plant-associated prokaryotes.</title>
        <authorList>
            <person name="Whitman W."/>
        </authorList>
    </citation>
    <scope>NUCLEOTIDE SEQUENCE [LARGE SCALE GENOMIC DNA]</scope>
    <source>
        <strain evidence="3 4">BR 11880</strain>
    </source>
</reference>
<gene>
    <name evidence="3" type="ORF">FBZ89_103431</name>
</gene>
<organism evidence="3 4">
    <name type="scientific">Nitrospirillum amazonense</name>
    <dbReference type="NCBI Taxonomy" id="28077"/>
    <lineage>
        <taxon>Bacteria</taxon>
        <taxon>Pseudomonadati</taxon>
        <taxon>Pseudomonadota</taxon>
        <taxon>Alphaproteobacteria</taxon>
        <taxon>Rhodospirillales</taxon>
        <taxon>Azospirillaceae</taxon>
        <taxon>Nitrospirillum</taxon>
    </lineage>
</organism>
<dbReference type="AlphaFoldDB" id="A0A560FMM4"/>
<evidence type="ECO:0000256" key="1">
    <source>
        <dbReference type="SAM" id="MobiDB-lite"/>
    </source>
</evidence>
<name>A0A560FMM4_9PROT</name>
<dbReference type="Proteomes" id="UP000319859">
    <property type="component" value="Unassembled WGS sequence"/>
</dbReference>
<feature type="chain" id="PRO_5021985563" description="Tetratricopeptide repeat protein" evidence="2">
    <location>
        <begin position="28"/>
        <end position="200"/>
    </location>
</feature>
<evidence type="ECO:0000256" key="2">
    <source>
        <dbReference type="SAM" id="SignalP"/>
    </source>
</evidence>
<keyword evidence="2" id="KW-0732">Signal</keyword>
<evidence type="ECO:0000313" key="3">
    <source>
        <dbReference type="EMBL" id="TWB22801.1"/>
    </source>
</evidence>
<protein>
    <recommendedName>
        <fullName evidence="5">Tetratricopeptide repeat protein</fullName>
    </recommendedName>
</protein>
<comment type="caution">
    <text evidence="3">The sequence shown here is derived from an EMBL/GenBank/DDBJ whole genome shotgun (WGS) entry which is preliminary data.</text>
</comment>
<sequence length="200" mass="21365">MRALRLALLLVSVPFPGLPMVGGFALAADATAADACVPDRSALLALDGQAFDQDMNGGWRPIADKPGCMTAAADLLRDYRAVHPQEPARILYWHEGQLRAMAGDTAGALPLLDQSRDMRDTSRAQAWNAYVDATLAFLRRDLSTLLAARDRLSHVPPPPPESGATMTPSSWPMNMSVVDGLAACFAKPYADAYACSAPGR</sequence>
<proteinExistence type="predicted"/>
<feature type="region of interest" description="Disordered" evidence="1">
    <location>
        <begin position="151"/>
        <end position="170"/>
    </location>
</feature>
<evidence type="ECO:0008006" key="5">
    <source>
        <dbReference type="Google" id="ProtNLM"/>
    </source>
</evidence>
<evidence type="ECO:0000313" key="4">
    <source>
        <dbReference type="Proteomes" id="UP000319859"/>
    </source>
</evidence>